<proteinExistence type="predicted"/>
<dbReference type="EMBL" id="QTJV01000042">
    <property type="protein sequence ID" value="RFM28406.1"/>
    <property type="molecule type" value="Genomic_DNA"/>
</dbReference>
<keyword evidence="2" id="KW-1185">Reference proteome</keyword>
<evidence type="ECO:0000313" key="2">
    <source>
        <dbReference type="Proteomes" id="UP000261174"/>
    </source>
</evidence>
<dbReference type="OrthoDB" id="648469at2"/>
<reference evidence="1 2" key="1">
    <citation type="submission" date="2018-08" db="EMBL/GenBank/DDBJ databases">
        <title>Chitinophaga sp. K20C18050901, a novel bacterium isolated from forest soil.</title>
        <authorList>
            <person name="Wang C."/>
        </authorList>
    </citation>
    <scope>NUCLEOTIDE SEQUENCE [LARGE SCALE GENOMIC DNA]</scope>
    <source>
        <strain evidence="1 2">K20C18050901</strain>
    </source>
</reference>
<dbReference type="AlphaFoldDB" id="A0A3E1NKF2"/>
<protein>
    <submittedName>
        <fullName evidence="1">Uncharacterized protein</fullName>
    </submittedName>
</protein>
<name>A0A3E1NKF2_9BACT</name>
<dbReference type="RefSeq" id="WP_116857901.1">
    <property type="nucleotide sequence ID" value="NZ_QTJV01000042.1"/>
</dbReference>
<dbReference type="Proteomes" id="UP000261174">
    <property type="component" value="Unassembled WGS sequence"/>
</dbReference>
<comment type="caution">
    <text evidence="1">The sequence shown here is derived from an EMBL/GenBank/DDBJ whole genome shotgun (WGS) entry which is preliminary data.</text>
</comment>
<gene>
    <name evidence="1" type="ORF">DXN04_34160</name>
</gene>
<sequence length="289" mass="34764">MTAFFYPLRNLRTSLQDYLENPEEKSGKLYRHAMGAILQMHDGMADFMLSDKDNSILQRYMRIFQEQIRLLFDDIPYSWIKEMDLLTDDDKSEDKSTQKEDFCYECFRLIREMQLSYPSFFDDSCIPPLMYCILERSRYKRSWTILSGWFNKKKGKYAKIWQIIDSYLENLWDFNHRFSYREITYGFNFIDQLSHNIQARGEKFNTKALHSFLIYMNFNDIGFLQYITADIREEMDMLLDFEKVALLEELQQEFEGAIVRKDCTLDIGNPPVTTMLTQWVKRELKELQS</sequence>
<evidence type="ECO:0000313" key="1">
    <source>
        <dbReference type="EMBL" id="RFM28406.1"/>
    </source>
</evidence>
<accession>A0A3E1NKF2</accession>
<organism evidence="1 2">
    <name type="scientific">Chitinophaga silvisoli</name>
    <dbReference type="NCBI Taxonomy" id="2291814"/>
    <lineage>
        <taxon>Bacteria</taxon>
        <taxon>Pseudomonadati</taxon>
        <taxon>Bacteroidota</taxon>
        <taxon>Chitinophagia</taxon>
        <taxon>Chitinophagales</taxon>
        <taxon>Chitinophagaceae</taxon>
        <taxon>Chitinophaga</taxon>
    </lineage>
</organism>